<dbReference type="OrthoDB" id="2789670at2759"/>
<dbReference type="PANTHER" id="PTHR46300">
    <property type="entry name" value="P450, PUTATIVE (EUROFUNG)-RELATED-RELATED"/>
    <property type="match status" value="1"/>
</dbReference>
<evidence type="ECO:0000256" key="5">
    <source>
        <dbReference type="ARBA" id="ARBA00022617"/>
    </source>
</evidence>
<sequence length="523" mass="59044">MLQPVLYLTNSINYRSILPTVAVLWLIASTLRNHIRLRKLPPGPKGIPLLGNIFQIPTQLPWIRFYEMSKVYGPIISFNVAGHPVIVLNNNKSAFDLLDRRSTIYSHKPRFIMAGDLLSGGIMMSFISYGGLFRRLRRATHDTFGPHGSEQFQPLQEKEAVLLASELTANPDSWEELIKRSTASNILTATYGWPRINDTYMPLVKRIHAHTARLANASIPGSSMVDLFPFLNHLPLWMSAWKSDALAWHKRESEMFESFNAEVEKKMKTGDVKHCFVSDLIENEEKFELSKKEAAWLSGIMFSAGAETTSASIANFLIAMIHHPDIMRKAQTEIDNVVGRDRVPTFADRPHLPYIRALVRELLRWRPAGPLGIPKRAAEDDWYNGYFIPKGATVISNIWAIDRDPSIYSDPESFIPERHLDRTGTKDISPPEMHSLGHVSFGFGRRTCVGVTFASQSLFINFAMLLWAFDIEKACDDQGNELIPSLTDVIDAGVVVGPAPFQCRLIPRYPDINVVLERAKADY</sequence>
<dbReference type="SUPFAM" id="SSF48264">
    <property type="entry name" value="Cytochrome P450"/>
    <property type="match status" value="1"/>
</dbReference>
<feature type="transmembrane region" description="Helical" evidence="15">
    <location>
        <begin position="111"/>
        <end position="132"/>
    </location>
</feature>
<feature type="transmembrane region" description="Helical" evidence="15">
    <location>
        <begin position="12"/>
        <end position="31"/>
    </location>
</feature>
<keyword evidence="10 13" id="KW-0408">Iron</keyword>
<evidence type="ECO:0000256" key="9">
    <source>
        <dbReference type="ARBA" id="ARBA00023002"/>
    </source>
</evidence>
<evidence type="ECO:0000256" key="8">
    <source>
        <dbReference type="ARBA" id="ARBA00022989"/>
    </source>
</evidence>
<dbReference type="GO" id="GO:0016020">
    <property type="term" value="C:membrane"/>
    <property type="evidence" value="ECO:0007669"/>
    <property type="project" value="UniProtKB-SubCell"/>
</dbReference>
<dbReference type="Gene3D" id="1.10.630.10">
    <property type="entry name" value="Cytochrome P450"/>
    <property type="match status" value="1"/>
</dbReference>
<dbReference type="PRINTS" id="PR00385">
    <property type="entry name" value="P450"/>
</dbReference>
<keyword evidence="17" id="KW-1185">Reference proteome</keyword>
<dbReference type="PRINTS" id="PR00463">
    <property type="entry name" value="EP450I"/>
</dbReference>
<keyword evidence="7 13" id="KW-0479">Metal-binding</keyword>
<evidence type="ECO:0000256" key="12">
    <source>
        <dbReference type="ARBA" id="ARBA00023136"/>
    </source>
</evidence>
<evidence type="ECO:0000256" key="2">
    <source>
        <dbReference type="ARBA" id="ARBA00004370"/>
    </source>
</evidence>
<proteinExistence type="inferred from homology"/>
<organism evidence="16 17">
    <name type="scientific">Pyrrhoderma noxium</name>
    <dbReference type="NCBI Taxonomy" id="2282107"/>
    <lineage>
        <taxon>Eukaryota</taxon>
        <taxon>Fungi</taxon>
        <taxon>Dikarya</taxon>
        <taxon>Basidiomycota</taxon>
        <taxon>Agaricomycotina</taxon>
        <taxon>Agaricomycetes</taxon>
        <taxon>Hymenochaetales</taxon>
        <taxon>Hymenochaetaceae</taxon>
        <taxon>Pyrrhoderma</taxon>
    </lineage>
</organism>
<dbReference type="Proteomes" id="UP000217199">
    <property type="component" value="Unassembled WGS sequence"/>
</dbReference>
<evidence type="ECO:0000256" key="7">
    <source>
        <dbReference type="ARBA" id="ARBA00022723"/>
    </source>
</evidence>
<keyword evidence="12 15" id="KW-0472">Membrane</keyword>
<evidence type="ECO:0000256" key="4">
    <source>
        <dbReference type="ARBA" id="ARBA00010617"/>
    </source>
</evidence>
<dbReference type="Pfam" id="PF00067">
    <property type="entry name" value="p450"/>
    <property type="match status" value="1"/>
</dbReference>
<comment type="cofactor">
    <cofactor evidence="1 13">
        <name>heme</name>
        <dbReference type="ChEBI" id="CHEBI:30413"/>
    </cofactor>
</comment>
<keyword evidence="8 15" id="KW-1133">Transmembrane helix</keyword>
<evidence type="ECO:0000256" key="10">
    <source>
        <dbReference type="ARBA" id="ARBA00023004"/>
    </source>
</evidence>
<dbReference type="InterPro" id="IPR050364">
    <property type="entry name" value="Cytochrome_P450_fung"/>
</dbReference>
<evidence type="ECO:0000313" key="17">
    <source>
        <dbReference type="Proteomes" id="UP000217199"/>
    </source>
</evidence>
<reference evidence="16 17" key="1">
    <citation type="journal article" date="2017" name="Mol. Ecol.">
        <title>Comparative and population genomic landscape of Phellinus noxius: A hypervariable fungus causing root rot in trees.</title>
        <authorList>
            <person name="Chung C.L."/>
            <person name="Lee T.J."/>
            <person name="Akiba M."/>
            <person name="Lee H.H."/>
            <person name="Kuo T.H."/>
            <person name="Liu D."/>
            <person name="Ke H.M."/>
            <person name="Yokoi T."/>
            <person name="Roa M.B."/>
            <person name="Lu M.J."/>
            <person name="Chang Y.Y."/>
            <person name="Ann P.J."/>
            <person name="Tsai J.N."/>
            <person name="Chen C.Y."/>
            <person name="Tzean S.S."/>
            <person name="Ota Y."/>
            <person name="Hattori T."/>
            <person name="Sahashi N."/>
            <person name="Liou R.F."/>
            <person name="Kikuchi T."/>
            <person name="Tsai I.J."/>
        </authorList>
    </citation>
    <scope>NUCLEOTIDE SEQUENCE [LARGE SCALE GENOMIC DNA]</scope>
    <source>
        <strain evidence="16 17">FFPRI411160</strain>
    </source>
</reference>
<comment type="pathway">
    <text evidence="3">Secondary metabolite biosynthesis.</text>
</comment>
<dbReference type="EMBL" id="NBII01000004">
    <property type="protein sequence ID" value="PAV19447.1"/>
    <property type="molecule type" value="Genomic_DNA"/>
</dbReference>
<dbReference type="CDD" id="cd11065">
    <property type="entry name" value="CYP64-like"/>
    <property type="match status" value="1"/>
</dbReference>
<evidence type="ECO:0000256" key="11">
    <source>
        <dbReference type="ARBA" id="ARBA00023033"/>
    </source>
</evidence>
<dbReference type="GO" id="GO:0005506">
    <property type="term" value="F:iron ion binding"/>
    <property type="evidence" value="ECO:0007669"/>
    <property type="project" value="InterPro"/>
</dbReference>
<dbReference type="STRING" id="2282107.A0A286UIN3"/>
<comment type="subcellular location">
    <subcellularLocation>
        <location evidence="2">Membrane</location>
    </subcellularLocation>
</comment>
<dbReference type="GO" id="GO:0020037">
    <property type="term" value="F:heme binding"/>
    <property type="evidence" value="ECO:0007669"/>
    <property type="project" value="InterPro"/>
</dbReference>
<feature type="binding site" description="axial binding residue" evidence="13">
    <location>
        <position position="448"/>
    </location>
    <ligand>
        <name>heme</name>
        <dbReference type="ChEBI" id="CHEBI:30413"/>
    </ligand>
    <ligandPart>
        <name>Fe</name>
        <dbReference type="ChEBI" id="CHEBI:18248"/>
    </ligandPart>
</feature>
<dbReference type="PANTHER" id="PTHR46300:SF2">
    <property type="entry name" value="CYTOCHROME P450 MONOOXYGENASE ALNH-RELATED"/>
    <property type="match status" value="1"/>
</dbReference>
<evidence type="ECO:0000256" key="15">
    <source>
        <dbReference type="SAM" id="Phobius"/>
    </source>
</evidence>
<accession>A0A286UIN3</accession>
<dbReference type="PROSITE" id="PS00086">
    <property type="entry name" value="CYTOCHROME_P450"/>
    <property type="match status" value="1"/>
</dbReference>
<keyword evidence="6 15" id="KW-0812">Transmembrane</keyword>
<comment type="caution">
    <text evidence="16">The sequence shown here is derived from an EMBL/GenBank/DDBJ whole genome shotgun (WGS) entry which is preliminary data.</text>
</comment>
<evidence type="ECO:0000256" key="1">
    <source>
        <dbReference type="ARBA" id="ARBA00001971"/>
    </source>
</evidence>
<keyword evidence="5 13" id="KW-0349">Heme</keyword>
<evidence type="ECO:0000256" key="6">
    <source>
        <dbReference type="ARBA" id="ARBA00022692"/>
    </source>
</evidence>
<evidence type="ECO:0000313" key="16">
    <source>
        <dbReference type="EMBL" id="PAV19447.1"/>
    </source>
</evidence>
<dbReference type="InParanoid" id="A0A286UIN3"/>
<protein>
    <submittedName>
        <fullName evidence="16">Cytochrome P450</fullName>
    </submittedName>
</protein>
<name>A0A286UIN3_9AGAM</name>
<evidence type="ECO:0000256" key="14">
    <source>
        <dbReference type="RuleBase" id="RU000461"/>
    </source>
</evidence>
<gene>
    <name evidence="16" type="ORF">PNOK_0438100</name>
</gene>
<dbReference type="InterPro" id="IPR001128">
    <property type="entry name" value="Cyt_P450"/>
</dbReference>
<dbReference type="InterPro" id="IPR036396">
    <property type="entry name" value="Cyt_P450_sf"/>
</dbReference>
<keyword evidence="11 14" id="KW-0503">Monooxygenase</keyword>
<dbReference type="InterPro" id="IPR017972">
    <property type="entry name" value="Cyt_P450_CS"/>
</dbReference>
<evidence type="ECO:0000256" key="3">
    <source>
        <dbReference type="ARBA" id="ARBA00005179"/>
    </source>
</evidence>
<keyword evidence="9 14" id="KW-0560">Oxidoreductase</keyword>
<evidence type="ECO:0000256" key="13">
    <source>
        <dbReference type="PIRSR" id="PIRSR602401-1"/>
    </source>
</evidence>
<dbReference type="AlphaFoldDB" id="A0A286UIN3"/>
<comment type="similarity">
    <text evidence="4 14">Belongs to the cytochrome P450 family.</text>
</comment>
<dbReference type="GO" id="GO:0016705">
    <property type="term" value="F:oxidoreductase activity, acting on paired donors, with incorporation or reduction of molecular oxygen"/>
    <property type="evidence" value="ECO:0007669"/>
    <property type="project" value="InterPro"/>
</dbReference>
<dbReference type="InterPro" id="IPR002401">
    <property type="entry name" value="Cyt_P450_E_grp-I"/>
</dbReference>
<dbReference type="GO" id="GO:0004497">
    <property type="term" value="F:monooxygenase activity"/>
    <property type="evidence" value="ECO:0007669"/>
    <property type="project" value="UniProtKB-KW"/>
</dbReference>